<dbReference type="Pfam" id="PF00296">
    <property type="entry name" value="Bac_luciferase"/>
    <property type="match status" value="1"/>
</dbReference>
<dbReference type="EMBL" id="JBAFVH010000010">
    <property type="protein sequence ID" value="MFG1374044.1"/>
    <property type="molecule type" value="Genomic_DNA"/>
</dbReference>
<sequence>MTRQIRLNGFIGFSPVHLSPGLWAHPRSHGADYNSLDYWVELAQILERGKFDALFVADGIGIHDVYGGSADATIRAGAQFPKLDPLMLVSALAFETSQLGFGITASTTHEVPAVLARRFSTLDHFTKGRIGWNIVTGYSDSGARAVGREAVLAHDDRYDRADEFLEIAYKLWEGSWEDGAVVRDRASGTFADPEKVHRVRHQGAHFDLDTIHLTEPSPQRTPFLFQAGASPRGRAFAARHAEAVFVGGPTKASVAPGVADIRARAAALGRDPRDIAVFTLATAIAAPTRAEAEAKLEDYRRYTDPDGVLALFSGWTGVDFSRFDLDAPLTKGERRENAVQSVIDSFTSADPERVWTLREVITHNGIGGRGPLFVGTPADIADEMEAWVNEADVDGFNLSYAFVPETFADFVTLVVPELQRRGIYKHDYAPGTLRAKLTGTDAVKPTHPAAGRRDPTKIGAAA</sequence>
<comment type="similarity">
    <text evidence="5">Belongs to the NtaA/SnaA/DszA monooxygenase family.</text>
</comment>
<feature type="region of interest" description="Disordered" evidence="6">
    <location>
        <begin position="439"/>
        <end position="462"/>
    </location>
</feature>
<dbReference type="NCBIfam" id="TIGR03860">
    <property type="entry name" value="FMN_nitrolo"/>
    <property type="match status" value="1"/>
</dbReference>
<dbReference type="PANTHER" id="PTHR30011:SF16">
    <property type="entry name" value="C2H2 FINGER DOMAIN TRANSCRIPTION FACTOR (EUROFUNG)-RELATED"/>
    <property type="match status" value="1"/>
</dbReference>
<evidence type="ECO:0000256" key="2">
    <source>
        <dbReference type="ARBA" id="ARBA00022643"/>
    </source>
</evidence>
<comment type="caution">
    <text evidence="8">The sequence shown here is derived from an EMBL/GenBank/DDBJ whole genome shotgun (WGS) entry which is preliminary data.</text>
</comment>
<dbReference type="SUPFAM" id="SSF51679">
    <property type="entry name" value="Bacterial luciferase-like"/>
    <property type="match status" value="1"/>
</dbReference>
<keyword evidence="2" id="KW-0288">FMN</keyword>
<name>A0ABW6ZZ45_9HYPH</name>
<evidence type="ECO:0000256" key="5">
    <source>
        <dbReference type="ARBA" id="ARBA00033748"/>
    </source>
</evidence>
<evidence type="ECO:0000313" key="9">
    <source>
        <dbReference type="Proteomes" id="UP001604002"/>
    </source>
</evidence>
<evidence type="ECO:0000256" key="1">
    <source>
        <dbReference type="ARBA" id="ARBA00022630"/>
    </source>
</evidence>
<evidence type="ECO:0000256" key="4">
    <source>
        <dbReference type="ARBA" id="ARBA00023033"/>
    </source>
</evidence>
<dbReference type="InterPro" id="IPR011251">
    <property type="entry name" value="Luciferase-like_dom"/>
</dbReference>
<dbReference type="InterPro" id="IPR036661">
    <property type="entry name" value="Luciferase-like_sf"/>
</dbReference>
<protein>
    <submittedName>
        <fullName evidence="8">LLM class flavin-dependent oxidoreductase</fullName>
        <ecNumber evidence="8">1.-.-.-</ecNumber>
    </submittedName>
</protein>
<keyword evidence="9" id="KW-1185">Reference proteome</keyword>
<gene>
    <name evidence="8" type="ORF">V5F32_17840</name>
</gene>
<dbReference type="RefSeq" id="WP_393993717.1">
    <property type="nucleotide sequence ID" value="NZ_JBAFVH010000010.1"/>
</dbReference>
<proteinExistence type="inferred from homology"/>
<dbReference type="PANTHER" id="PTHR30011">
    <property type="entry name" value="ALKANESULFONATE MONOOXYGENASE-RELATED"/>
    <property type="match status" value="1"/>
</dbReference>
<feature type="domain" description="Luciferase-like" evidence="7">
    <location>
        <begin position="29"/>
        <end position="389"/>
    </location>
</feature>
<reference evidence="8 9" key="1">
    <citation type="submission" date="2024-02" db="EMBL/GenBank/DDBJ databases">
        <title>Expansion and revision of Xanthobacter and proposal of Roseixanthobacter gen. nov.</title>
        <authorList>
            <person name="Soltysiak M.P.M."/>
            <person name="Jalihal A."/>
            <person name="Ory A."/>
            <person name="Chrisophersen C."/>
            <person name="Lee A.D."/>
            <person name="Boulton J."/>
            <person name="Springer M."/>
        </authorList>
    </citation>
    <scope>NUCLEOTIDE SEQUENCE [LARGE SCALE GENOMIC DNA]</scope>
    <source>
        <strain evidence="8 9">23A</strain>
    </source>
</reference>
<organism evidence="8 9">
    <name type="scientific">Xanthobacter oligotrophicus</name>
    <dbReference type="NCBI Taxonomy" id="2607286"/>
    <lineage>
        <taxon>Bacteria</taxon>
        <taxon>Pseudomonadati</taxon>
        <taxon>Pseudomonadota</taxon>
        <taxon>Alphaproteobacteria</taxon>
        <taxon>Hyphomicrobiales</taxon>
        <taxon>Xanthobacteraceae</taxon>
        <taxon>Xanthobacter</taxon>
    </lineage>
</organism>
<dbReference type="PIRSF" id="PIRSF000337">
    <property type="entry name" value="NTA_MOA"/>
    <property type="match status" value="1"/>
</dbReference>
<dbReference type="Proteomes" id="UP001604002">
    <property type="component" value="Unassembled WGS sequence"/>
</dbReference>
<evidence type="ECO:0000259" key="7">
    <source>
        <dbReference type="Pfam" id="PF00296"/>
    </source>
</evidence>
<dbReference type="GO" id="GO:0016491">
    <property type="term" value="F:oxidoreductase activity"/>
    <property type="evidence" value="ECO:0007669"/>
    <property type="project" value="UniProtKB-KW"/>
</dbReference>
<accession>A0ABW6ZZ45</accession>
<evidence type="ECO:0000256" key="6">
    <source>
        <dbReference type="SAM" id="MobiDB-lite"/>
    </source>
</evidence>
<dbReference type="InterPro" id="IPR051260">
    <property type="entry name" value="Diverse_substr_monoxygenases"/>
</dbReference>
<dbReference type="EC" id="1.-.-.-" evidence="8"/>
<keyword evidence="1" id="KW-0285">Flavoprotein</keyword>
<dbReference type="Gene3D" id="3.20.20.30">
    <property type="entry name" value="Luciferase-like domain"/>
    <property type="match status" value="1"/>
</dbReference>
<evidence type="ECO:0000256" key="3">
    <source>
        <dbReference type="ARBA" id="ARBA00023002"/>
    </source>
</evidence>
<keyword evidence="3 8" id="KW-0560">Oxidoreductase</keyword>
<keyword evidence="4" id="KW-0503">Monooxygenase</keyword>
<evidence type="ECO:0000313" key="8">
    <source>
        <dbReference type="EMBL" id="MFG1374044.1"/>
    </source>
</evidence>
<dbReference type="InterPro" id="IPR016215">
    <property type="entry name" value="NTA_MOA"/>
</dbReference>